<dbReference type="NCBIfam" id="NF033710">
    <property type="entry name" value="T9SS_OM_PorV"/>
    <property type="match status" value="1"/>
</dbReference>
<reference evidence="3 4" key="1">
    <citation type="submission" date="2018-11" db="EMBL/GenBank/DDBJ databases">
        <title>Chryseotalea sanarue gen. nov., sp., nov., a member of the family Cytophagaceae, isolated from a brackish lake in Hamamatsu Japan.</title>
        <authorList>
            <person name="Maejima Y."/>
            <person name="Iino T."/>
            <person name="Muraguchi Y."/>
            <person name="Fukuda K."/>
            <person name="Ohkuma M."/>
            <person name="Moriuchi R."/>
            <person name="Dohra H."/>
            <person name="Kimbara K."/>
            <person name="Shintani M."/>
        </authorList>
    </citation>
    <scope>NUCLEOTIDE SEQUENCE [LARGE SCALE GENOMIC DNA]</scope>
    <source>
        <strain evidence="3 4">Ys</strain>
    </source>
</reference>
<name>A0A401U754_9BACT</name>
<feature type="chain" id="PRO_5019062425" description="Type IX secretion system protein PorV domain-containing protein" evidence="1">
    <location>
        <begin position="20"/>
        <end position="390"/>
    </location>
</feature>
<evidence type="ECO:0000313" key="4">
    <source>
        <dbReference type="Proteomes" id="UP000288227"/>
    </source>
</evidence>
<dbReference type="Proteomes" id="UP000288227">
    <property type="component" value="Unassembled WGS sequence"/>
</dbReference>
<gene>
    <name evidence="3" type="ORF">SanaruYs_09340</name>
</gene>
<dbReference type="InterPro" id="IPR045741">
    <property type="entry name" value="PorV"/>
</dbReference>
<proteinExistence type="predicted"/>
<dbReference type="EMBL" id="BHXQ01000002">
    <property type="protein sequence ID" value="GCC50716.1"/>
    <property type="molecule type" value="Genomic_DNA"/>
</dbReference>
<protein>
    <recommendedName>
        <fullName evidence="2">Type IX secretion system protein PorV domain-containing protein</fullName>
    </recommendedName>
</protein>
<dbReference type="AlphaFoldDB" id="A0A401U754"/>
<keyword evidence="4" id="KW-1185">Reference proteome</keyword>
<dbReference type="OrthoDB" id="9758448at2"/>
<feature type="domain" description="Type IX secretion system protein PorV" evidence="2">
    <location>
        <begin position="29"/>
        <end position="264"/>
    </location>
</feature>
<feature type="signal peptide" evidence="1">
    <location>
        <begin position="1"/>
        <end position="19"/>
    </location>
</feature>
<dbReference type="RefSeq" id="WP_127121386.1">
    <property type="nucleotide sequence ID" value="NZ_BHXQ01000002.1"/>
</dbReference>
<evidence type="ECO:0000256" key="1">
    <source>
        <dbReference type="SAM" id="SignalP"/>
    </source>
</evidence>
<comment type="caution">
    <text evidence="3">The sequence shown here is derived from an EMBL/GenBank/DDBJ whole genome shotgun (WGS) entry which is preliminary data.</text>
</comment>
<dbReference type="NCBIfam" id="NF033709">
    <property type="entry name" value="PorV_fam"/>
    <property type="match status" value="1"/>
</dbReference>
<accession>A0A401U754</accession>
<dbReference type="Pfam" id="PF19572">
    <property type="entry name" value="PorV"/>
    <property type="match status" value="1"/>
</dbReference>
<evidence type="ECO:0000259" key="2">
    <source>
        <dbReference type="Pfam" id="PF19572"/>
    </source>
</evidence>
<sequence>MKYLIAAISVLSFAGSVSAQSVTGTSGPNVITTSAPFLTISPDARHAGLGEAGVASSADANAAYWNPGKLVHIQNAYGGSLSYTPWLGKIVNDMDIVYLSGFYKLGFEEVIAVSMKYFNMGEVFFRNDQNQSLGDYNPRDMAIDATYSRLLSKNFSVGLTGRYIYSNLTGQFQSTTFDAKPGQSVAVDAGVFYTKPLQSARLSQLSLGAVISNIGAKISYSDANNTNFLPVNLRIGSAFKTELDPFNSITFLLDFNKLMVPTPPRRDLQGNIISGRDDDRPLLSGMFGSFSDAPDGFREELKEITTSVGIEYWYNAVFAGRLGYFHESEDKGNRKYLTVGLGFRKNNFGLDVAYLAPTNGRENALAETIRFTLMLQMPEVQSALNESVTD</sequence>
<dbReference type="Gene3D" id="2.40.160.60">
    <property type="entry name" value="Outer membrane protein transport protein (OMPP1/FadL/TodX)"/>
    <property type="match status" value="2"/>
</dbReference>
<dbReference type="InterPro" id="IPR047799">
    <property type="entry name" value="T9SS_OM_PorV"/>
</dbReference>
<keyword evidence="1" id="KW-0732">Signal</keyword>
<organism evidence="3 4">
    <name type="scientific">Chryseotalea sanaruensis</name>
    <dbReference type="NCBI Taxonomy" id="2482724"/>
    <lineage>
        <taxon>Bacteria</taxon>
        <taxon>Pseudomonadati</taxon>
        <taxon>Bacteroidota</taxon>
        <taxon>Cytophagia</taxon>
        <taxon>Cytophagales</taxon>
        <taxon>Chryseotaleaceae</taxon>
        <taxon>Chryseotalea</taxon>
    </lineage>
</organism>
<evidence type="ECO:0000313" key="3">
    <source>
        <dbReference type="EMBL" id="GCC50716.1"/>
    </source>
</evidence>